<organism evidence="9 10">
    <name type="scientific">Kaistia dalseonensis</name>
    <dbReference type="NCBI Taxonomy" id="410840"/>
    <lineage>
        <taxon>Bacteria</taxon>
        <taxon>Pseudomonadati</taxon>
        <taxon>Pseudomonadota</taxon>
        <taxon>Alphaproteobacteria</taxon>
        <taxon>Hyphomicrobiales</taxon>
        <taxon>Kaistiaceae</taxon>
        <taxon>Kaistia</taxon>
    </lineage>
</organism>
<evidence type="ECO:0000256" key="4">
    <source>
        <dbReference type="ARBA" id="ARBA00022475"/>
    </source>
</evidence>
<reference evidence="9 10" key="1">
    <citation type="submission" date="2023-07" db="EMBL/GenBank/DDBJ databases">
        <title>Genomic Encyclopedia of Type Strains, Phase IV (KMG-IV): sequencing the most valuable type-strain genomes for metagenomic binning, comparative biology and taxonomic classification.</title>
        <authorList>
            <person name="Goeker M."/>
        </authorList>
    </citation>
    <scope>NUCLEOTIDE SEQUENCE [LARGE SCALE GENOMIC DNA]</scope>
    <source>
        <strain evidence="9 10">B6-8</strain>
    </source>
</reference>
<name>A0ABU0H9U7_9HYPH</name>
<comment type="similarity">
    <text evidence="2">Belongs to the autoinducer-2 exporter (AI-2E) (TC 2.A.86) family.</text>
</comment>
<accession>A0ABU0H9U7</accession>
<evidence type="ECO:0000256" key="7">
    <source>
        <dbReference type="ARBA" id="ARBA00023136"/>
    </source>
</evidence>
<dbReference type="Pfam" id="PF01594">
    <property type="entry name" value="AI-2E_transport"/>
    <property type="match status" value="1"/>
</dbReference>
<keyword evidence="7 8" id="KW-0472">Membrane</keyword>
<evidence type="ECO:0000256" key="8">
    <source>
        <dbReference type="SAM" id="Phobius"/>
    </source>
</evidence>
<proteinExistence type="inferred from homology"/>
<dbReference type="InterPro" id="IPR002549">
    <property type="entry name" value="AI-2E-like"/>
</dbReference>
<dbReference type="PANTHER" id="PTHR21716:SF67">
    <property type="entry name" value="TRANSPORT PROTEIN YDIK-RELATED"/>
    <property type="match status" value="1"/>
</dbReference>
<evidence type="ECO:0000313" key="10">
    <source>
        <dbReference type="Proteomes" id="UP001241603"/>
    </source>
</evidence>
<sequence length="370" mass="38567">MPQQPPDTDRTPPRASILDAALRIGLVAALAYTTFRIITPFMGMLLWAAILAVMLYPLHRRLAARLGNRWSALLIGLIGVVVTLVPIVVVVASLAETMMALVGQMQSHQLVLPPPPARLADLPLIGTRLSEAWALAATNAPAAFAKYRDALTGPATWVLSFARGLLAGEVTFVVSCALAGVLVAYGEGAAAFTRRLMQRITGSAERGTRLVTLTAATIRGVAIGVVGVATIQALLLGIGFFAIGLPAAGLLTLATLLLCIVQVPAMLLTLPVIGYVFATEATGTAVVFAVWTLVAGLSDNVLKPMMLGRGLEVPMPVILVGVIGGMISEGLIGLFVGPVLLAVAYVLLMEWLRQHPSEGAPPEAGNATAP</sequence>
<evidence type="ECO:0000256" key="5">
    <source>
        <dbReference type="ARBA" id="ARBA00022692"/>
    </source>
</evidence>
<feature type="transmembrane region" description="Helical" evidence="8">
    <location>
        <begin position="272"/>
        <end position="297"/>
    </location>
</feature>
<feature type="transmembrane region" description="Helical" evidence="8">
    <location>
        <begin position="37"/>
        <end position="58"/>
    </location>
</feature>
<evidence type="ECO:0000256" key="1">
    <source>
        <dbReference type="ARBA" id="ARBA00004651"/>
    </source>
</evidence>
<feature type="transmembrane region" description="Helical" evidence="8">
    <location>
        <begin position="235"/>
        <end position="260"/>
    </location>
</feature>
<keyword evidence="3" id="KW-0813">Transport</keyword>
<dbReference type="Proteomes" id="UP001241603">
    <property type="component" value="Unassembled WGS sequence"/>
</dbReference>
<comment type="caution">
    <text evidence="9">The sequence shown here is derived from an EMBL/GenBank/DDBJ whole genome shotgun (WGS) entry which is preliminary data.</text>
</comment>
<protein>
    <submittedName>
        <fullName evidence="9">PurR-regulated permease PerM</fullName>
    </submittedName>
</protein>
<evidence type="ECO:0000256" key="2">
    <source>
        <dbReference type="ARBA" id="ARBA00009773"/>
    </source>
</evidence>
<keyword evidence="6 8" id="KW-1133">Transmembrane helix</keyword>
<evidence type="ECO:0000256" key="3">
    <source>
        <dbReference type="ARBA" id="ARBA00022448"/>
    </source>
</evidence>
<feature type="transmembrane region" description="Helical" evidence="8">
    <location>
        <begin position="317"/>
        <end position="348"/>
    </location>
</feature>
<feature type="transmembrane region" description="Helical" evidence="8">
    <location>
        <begin position="207"/>
        <end position="229"/>
    </location>
</feature>
<dbReference type="PANTHER" id="PTHR21716">
    <property type="entry name" value="TRANSMEMBRANE PROTEIN"/>
    <property type="match status" value="1"/>
</dbReference>
<evidence type="ECO:0000313" key="9">
    <source>
        <dbReference type="EMBL" id="MDQ0439081.1"/>
    </source>
</evidence>
<dbReference type="EMBL" id="JAUSVO010000005">
    <property type="protein sequence ID" value="MDQ0439081.1"/>
    <property type="molecule type" value="Genomic_DNA"/>
</dbReference>
<feature type="transmembrane region" description="Helical" evidence="8">
    <location>
        <begin position="70"/>
        <end position="95"/>
    </location>
</feature>
<keyword evidence="10" id="KW-1185">Reference proteome</keyword>
<feature type="transmembrane region" description="Helical" evidence="8">
    <location>
        <begin position="165"/>
        <end position="186"/>
    </location>
</feature>
<keyword evidence="4" id="KW-1003">Cell membrane</keyword>
<comment type="subcellular location">
    <subcellularLocation>
        <location evidence="1">Cell membrane</location>
        <topology evidence="1">Multi-pass membrane protein</topology>
    </subcellularLocation>
</comment>
<evidence type="ECO:0000256" key="6">
    <source>
        <dbReference type="ARBA" id="ARBA00022989"/>
    </source>
</evidence>
<gene>
    <name evidence="9" type="ORF">QO014_003482</name>
</gene>
<keyword evidence="5 8" id="KW-0812">Transmembrane</keyword>
<dbReference type="RefSeq" id="WP_266349985.1">
    <property type="nucleotide sequence ID" value="NZ_JAPKNG010000005.1"/>
</dbReference>